<organism evidence="1 2">
    <name type="scientific">Botryotinia convoluta</name>
    <dbReference type="NCBI Taxonomy" id="54673"/>
    <lineage>
        <taxon>Eukaryota</taxon>
        <taxon>Fungi</taxon>
        <taxon>Dikarya</taxon>
        <taxon>Ascomycota</taxon>
        <taxon>Pezizomycotina</taxon>
        <taxon>Leotiomycetes</taxon>
        <taxon>Helotiales</taxon>
        <taxon>Sclerotiniaceae</taxon>
        <taxon>Botryotinia</taxon>
    </lineage>
</organism>
<proteinExistence type="predicted"/>
<dbReference type="AlphaFoldDB" id="A0A4Z1HB78"/>
<evidence type="ECO:0000313" key="2">
    <source>
        <dbReference type="Proteomes" id="UP000297527"/>
    </source>
</evidence>
<name>A0A4Z1HB78_9HELO</name>
<dbReference type="EMBL" id="PQXN01000384">
    <property type="protein sequence ID" value="TGO45511.1"/>
    <property type="molecule type" value="Genomic_DNA"/>
</dbReference>
<gene>
    <name evidence="1" type="ORF">BCON_0386g00030</name>
</gene>
<protein>
    <submittedName>
        <fullName evidence="1">Uncharacterized protein</fullName>
    </submittedName>
</protein>
<evidence type="ECO:0000313" key="1">
    <source>
        <dbReference type="EMBL" id="TGO45511.1"/>
    </source>
</evidence>
<keyword evidence="2" id="KW-1185">Reference proteome</keyword>
<dbReference type="Proteomes" id="UP000297527">
    <property type="component" value="Unassembled WGS sequence"/>
</dbReference>
<sequence>MPLHMCQLNKTTKALATDADPNITISVSDHIILMLRFAHQKLDEETRLMLFDPSAPSSDHVLCLLSYD</sequence>
<comment type="caution">
    <text evidence="1">The sequence shown here is derived from an EMBL/GenBank/DDBJ whole genome shotgun (WGS) entry which is preliminary data.</text>
</comment>
<reference evidence="1 2" key="1">
    <citation type="submission" date="2017-12" db="EMBL/GenBank/DDBJ databases">
        <title>Comparative genomics of Botrytis spp.</title>
        <authorList>
            <person name="Valero-Jimenez C.A."/>
            <person name="Tapia P."/>
            <person name="Veloso J."/>
            <person name="Silva-Moreno E."/>
            <person name="Staats M."/>
            <person name="Valdes J.H."/>
            <person name="Van Kan J.A.L."/>
        </authorList>
    </citation>
    <scope>NUCLEOTIDE SEQUENCE [LARGE SCALE GENOMIC DNA]</scope>
    <source>
        <strain evidence="1 2">MUCL11595</strain>
    </source>
</reference>
<accession>A0A4Z1HB78</accession>